<dbReference type="RefSeq" id="WP_101358481.1">
    <property type="nucleotide sequence ID" value="NZ_NKXO01000016.1"/>
</dbReference>
<sequence length="123" mass="14071">MKYLLFFCSIFFFFSFYSNGQEVSTFFSPPPPIELPDPDNPNDIIIMGNWKGISPGPNGTLIVECGSAIMHKCMTIKNNGKYQDSNPTLIVYDENKNIVLQIKISDIKEEIQTSFRKFFVKTE</sequence>
<evidence type="ECO:0000313" key="2">
    <source>
        <dbReference type="EMBL" id="PKQ69759.1"/>
    </source>
</evidence>
<comment type="caution">
    <text evidence="2">The sequence shown here is derived from an EMBL/GenBank/DDBJ whole genome shotgun (WGS) entry which is preliminary data.</text>
</comment>
<reference evidence="2 3" key="1">
    <citation type="submission" date="2017-06" db="EMBL/GenBank/DDBJ databases">
        <title>Raineya orbicola gen. nov., sp. nov. a slightly thermophilic bacterium of the phylum Bacteroidetes and the description of Raineyaceae fam. nov.</title>
        <authorList>
            <person name="Albuquerque L."/>
            <person name="Polonia A.R.M."/>
            <person name="Barroso C."/>
            <person name="Froufe H.J.C."/>
            <person name="Lage O."/>
            <person name="Lobo-Da-Cunha A."/>
            <person name="Egas C."/>
            <person name="Da Costa M.S."/>
        </authorList>
    </citation>
    <scope>NUCLEOTIDE SEQUENCE [LARGE SCALE GENOMIC DNA]</scope>
    <source>
        <strain evidence="2 3">SPSPC-11</strain>
    </source>
</reference>
<evidence type="ECO:0000256" key="1">
    <source>
        <dbReference type="SAM" id="SignalP"/>
    </source>
</evidence>
<dbReference type="EMBL" id="NKXO01000016">
    <property type="protein sequence ID" value="PKQ69759.1"/>
    <property type="molecule type" value="Genomic_DNA"/>
</dbReference>
<feature type="signal peptide" evidence="1">
    <location>
        <begin position="1"/>
        <end position="20"/>
    </location>
</feature>
<accession>A0A2N3IHF8</accession>
<dbReference type="Proteomes" id="UP000233387">
    <property type="component" value="Unassembled WGS sequence"/>
</dbReference>
<keyword evidence="3" id="KW-1185">Reference proteome</keyword>
<evidence type="ECO:0000313" key="3">
    <source>
        <dbReference type="Proteomes" id="UP000233387"/>
    </source>
</evidence>
<organism evidence="2 3">
    <name type="scientific">Raineya orbicola</name>
    <dbReference type="NCBI Taxonomy" id="2016530"/>
    <lineage>
        <taxon>Bacteria</taxon>
        <taxon>Pseudomonadati</taxon>
        <taxon>Bacteroidota</taxon>
        <taxon>Cytophagia</taxon>
        <taxon>Cytophagales</taxon>
        <taxon>Raineyaceae</taxon>
        <taxon>Raineya</taxon>
    </lineage>
</organism>
<name>A0A2N3IHF8_9BACT</name>
<protein>
    <submittedName>
        <fullName evidence="2">Uncharacterized protein</fullName>
    </submittedName>
</protein>
<keyword evidence="1" id="KW-0732">Signal</keyword>
<proteinExistence type="predicted"/>
<gene>
    <name evidence="2" type="ORF">Rain11_1214</name>
</gene>
<feature type="chain" id="PRO_5014949984" evidence="1">
    <location>
        <begin position="21"/>
        <end position="123"/>
    </location>
</feature>
<dbReference type="AlphaFoldDB" id="A0A2N3IHF8"/>